<evidence type="ECO:0000256" key="3">
    <source>
        <dbReference type="ARBA" id="ARBA00022670"/>
    </source>
</evidence>
<evidence type="ECO:0000256" key="5">
    <source>
        <dbReference type="ARBA" id="ARBA00022801"/>
    </source>
</evidence>
<keyword evidence="5" id="KW-0378">Hydrolase</keyword>
<keyword evidence="4" id="KW-0479">Metal-binding</keyword>
<evidence type="ECO:0000256" key="4">
    <source>
        <dbReference type="ARBA" id="ARBA00022723"/>
    </source>
</evidence>
<evidence type="ECO:0000256" key="1">
    <source>
        <dbReference type="ARBA" id="ARBA00001947"/>
    </source>
</evidence>
<comment type="similarity">
    <text evidence="2">Belongs to the peptidase M14 family.</text>
</comment>
<evidence type="ECO:0000256" key="6">
    <source>
        <dbReference type="ARBA" id="ARBA00022833"/>
    </source>
</evidence>
<dbReference type="PANTHER" id="PTHR11705">
    <property type="entry name" value="PROTEASE FAMILY M14 CARBOXYPEPTIDASE A,B"/>
    <property type="match status" value="1"/>
</dbReference>
<gene>
    <name evidence="9" type="ORF">AWB69_08285</name>
</gene>
<proteinExistence type="inferred from homology"/>
<dbReference type="AlphaFoldDB" id="A0A158JM41"/>
<dbReference type="EMBL" id="FCOK02000100">
    <property type="protein sequence ID" value="SAL69962.1"/>
    <property type="molecule type" value="Genomic_DNA"/>
</dbReference>
<dbReference type="Proteomes" id="UP000054683">
    <property type="component" value="Unassembled WGS sequence"/>
</dbReference>
<feature type="domain" description="Peptidase M14" evidence="8">
    <location>
        <begin position="60"/>
        <end position="282"/>
    </location>
</feature>
<protein>
    <submittedName>
        <fullName evidence="9">Zinc carboxypeptidase</fullName>
    </submittedName>
</protein>
<dbReference type="GO" id="GO:0005615">
    <property type="term" value="C:extracellular space"/>
    <property type="evidence" value="ECO:0007669"/>
    <property type="project" value="TreeGrafter"/>
</dbReference>
<keyword evidence="7" id="KW-0482">Metalloprotease</keyword>
<dbReference type="GO" id="GO:0004181">
    <property type="term" value="F:metallocarboxypeptidase activity"/>
    <property type="evidence" value="ECO:0007669"/>
    <property type="project" value="InterPro"/>
</dbReference>
<dbReference type="Pfam" id="PF00246">
    <property type="entry name" value="Peptidase_M14"/>
    <property type="match status" value="1"/>
</dbReference>
<dbReference type="InterPro" id="IPR057246">
    <property type="entry name" value="CARBOXYPEPT_ZN_1"/>
</dbReference>
<dbReference type="PANTHER" id="PTHR11705:SF143">
    <property type="entry name" value="SLL0236 PROTEIN"/>
    <property type="match status" value="1"/>
</dbReference>
<keyword evidence="3" id="KW-0645">Protease</keyword>
<evidence type="ECO:0000313" key="9">
    <source>
        <dbReference type="EMBL" id="SAL69962.1"/>
    </source>
</evidence>
<dbReference type="GO" id="GO:0006508">
    <property type="term" value="P:proteolysis"/>
    <property type="evidence" value="ECO:0007669"/>
    <property type="project" value="UniProtKB-KW"/>
</dbReference>
<dbReference type="Gene3D" id="3.40.630.10">
    <property type="entry name" value="Zn peptidases"/>
    <property type="match status" value="1"/>
</dbReference>
<keyword evidence="9" id="KW-0121">Carboxypeptidase</keyword>
<reference evidence="9 10" key="1">
    <citation type="submission" date="2016-01" db="EMBL/GenBank/DDBJ databases">
        <authorList>
            <person name="Oliw E.H."/>
        </authorList>
    </citation>
    <scope>NUCLEOTIDE SEQUENCE [LARGE SCALE GENOMIC DNA]</scope>
    <source>
        <strain evidence="9">LMG 27134</strain>
    </source>
</reference>
<dbReference type="PROSITE" id="PS00132">
    <property type="entry name" value="CARBOXYPEPT_ZN_1"/>
    <property type="match status" value="1"/>
</dbReference>
<evidence type="ECO:0000313" key="10">
    <source>
        <dbReference type="Proteomes" id="UP000054683"/>
    </source>
</evidence>
<accession>A0A158JM41</accession>
<organism evidence="9 10">
    <name type="scientific">Caballeronia udeis</name>
    <dbReference type="NCBI Taxonomy" id="1232866"/>
    <lineage>
        <taxon>Bacteria</taxon>
        <taxon>Pseudomonadati</taxon>
        <taxon>Pseudomonadota</taxon>
        <taxon>Betaproteobacteria</taxon>
        <taxon>Burkholderiales</taxon>
        <taxon>Burkholderiaceae</taxon>
        <taxon>Caballeronia</taxon>
    </lineage>
</organism>
<evidence type="ECO:0000256" key="2">
    <source>
        <dbReference type="ARBA" id="ARBA00005988"/>
    </source>
</evidence>
<evidence type="ECO:0000259" key="8">
    <source>
        <dbReference type="Pfam" id="PF00246"/>
    </source>
</evidence>
<comment type="cofactor">
    <cofactor evidence="1">
        <name>Zn(2+)</name>
        <dbReference type="ChEBI" id="CHEBI:29105"/>
    </cofactor>
</comment>
<dbReference type="InterPro" id="IPR000834">
    <property type="entry name" value="Peptidase_M14"/>
</dbReference>
<evidence type="ECO:0000256" key="7">
    <source>
        <dbReference type="ARBA" id="ARBA00023049"/>
    </source>
</evidence>
<name>A0A158JM41_9BURK</name>
<keyword evidence="6" id="KW-0862">Zinc</keyword>
<dbReference type="GO" id="GO:0008270">
    <property type="term" value="F:zinc ion binding"/>
    <property type="evidence" value="ECO:0007669"/>
    <property type="project" value="InterPro"/>
</dbReference>
<dbReference type="SUPFAM" id="SSF53187">
    <property type="entry name" value="Zn-dependent exopeptidases"/>
    <property type="match status" value="1"/>
</dbReference>
<sequence>MFPASPGHIEKQAVGMRPLNITSASFAEFDDLNAILAAGGARFESRTVGEVRAGTHSFPILTAAIGSNDPKAPAIGFFGGVHGLERIGTQLILDYMRALLRRLEWDELLHEQLRSVRLVFMPIVNPGGMWAQTRSNPNGVDLMRNAPQSAEGRVPFLAGGQRIGAWLPWYRGPAQGSLELESAALLDVVKQELMTRPLSLALDCHSGYGWGDSIWFPYARTRQQMPHLPEMYQLKTMFEQAYPHHGYAFEPQSHQYLLHGDLWDCAYDQTPAPNVFLPMTLELGSWRWIRKNPSQIFSRLGMFNPIKAHRVERVLRRHANFLDFLTRAAFASNRWLPKGDVRKQILERAMEHWQRKSSR</sequence>